<dbReference type="AlphaFoldDB" id="A0A1Q9CN82"/>
<feature type="region of interest" description="Disordered" evidence="1">
    <location>
        <begin position="242"/>
        <end position="275"/>
    </location>
</feature>
<feature type="compositionally biased region" description="Basic and acidic residues" evidence="1">
    <location>
        <begin position="254"/>
        <end position="270"/>
    </location>
</feature>
<feature type="compositionally biased region" description="Polar residues" evidence="1">
    <location>
        <begin position="194"/>
        <end position="206"/>
    </location>
</feature>
<sequence length="448" mass="49558">MVYEDGLRTLAYLARTSTTMNRYGAFDEPWMGENPLRCRYNRKKITMETWSDASFGQDDGGRSQHGILLVLAGGVVSWHSSKQTLTAQSTAESELIAAVEAMTLGRALGPVWMELCREPLLWSANVDNSACIQLLVVPGGAWRTRHLRLRARHFREALADEAIAVQHMPGNEMTSDVLTKAMPEGAEAVHNTTRSAVEQTPRSPSQLPKKAALKESLRLRPPARVTLADPAVIATPAVKAAPRKGIEAKATGSKGEKSEGKRAKGKDTTPRAEASPQTTRLILDYHGVLDLEEPETLRRGRKSFAPDGGVTSPVRLLLGEYLRRRPEVEALVLSYMGKFSYDKRRGVLESIQSFSQWLEGRGVRNKVSLIICDTRDQKAEIAGPLEPAVAVDDGYEIVESYSRKATVHRSVWLDSLYDPRTGPAVPRNITWAKKWQQILEIVDTAPGR</sequence>
<evidence type="ECO:0000256" key="1">
    <source>
        <dbReference type="SAM" id="MobiDB-lite"/>
    </source>
</evidence>
<evidence type="ECO:0000313" key="2">
    <source>
        <dbReference type="EMBL" id="OLP84376.1"/>
    </source>
</evidence>
<gene>
    <name evidence="2" type="ORF">AK812_SmicGene34737</name>
</gene>
<organism evidence="2 3">
    <name type="scientific">Symbiodinium microadriaticum</name>
    <name type="common">Dinoflagellate</name>
    <name type="synonym">Zooxanthella microadriatica</name>
    <dbReference type="NCBI Taxonomy" id="2951"/>
    <lineage>
        <taxon>Eukaryota</taxon>
        <taxon>Sar</taxon>
        <taxon>Alveolata</taxon>
        <taxon>Dinophyceae</taxon>
        <taxon>Suessiales</taxon>
        <taxon>Symbiodiniaceae</taxon>
        <taxon>Symbiodinium</taxon>
    </lineage>
</organism>
<keyword evidence="3" id="KW-1185">Reference proteome</keyword>
<evidence type="ECO:0000313" key="3">
    <source>
        <dbReference type="Proteomes" id="UP000186817"/>
    </source>
</evidence>
<feature type="region of interest" description="Disordered" evidence="1">
    <location>
        <begin position="194"/>
        <end position="218"/>
    </location>
</feature>
<dbReference type="CDD" id="cd09272">
    <property type="entry name" value="RNase_HI_RT_Ty1"/>
    <property type="match status" value="1"/>
</dbReference>
<accession>A0A1Q9CN82</accession>
<proteinExistence type="predicted"/>
<name>A0A1Q9CN82_SYMMI</name>
<protein>
    <submittedName>
        <fullName evidence="2">Retrovirus-related Pol polyprotein from transposon TNT 1-94</fullName>
    </submittedName>
</protein>
<dbReference type="Proteomes" id="UP000186817">
    <property type="component" value="Unassembled WGS sequence"/>
</dbReference>
<dbReference type="OrthoDB" id="444394at2759"/>
<reference evidence="2 3" key="1">
    <citation type="submission" date="2016-02" db="EMBL/GenBank/DDBJ databases">
        <title>Genome analysis of coral dinoflagellate symbionts highlights evolutionary adaptations to a symbiotic lifestyle.</title>
        <authorList>
            <person name="Aranda M."/>
            <person name="Li Y."/>
            <person name="Liew Y.J."/>
            <person name="Baumgarten S."/>
            <person name="Simakov O."/>
            <person name="Wilson M."/>
            <person name="Piel J."/>
            <person name="Ashoor H."/>
            <person name="Bougouffa S."/>
            <person name="Bajic V.B."/>
            <person name="Ryu T."/>
            <person name="Ravasi T."/>
            <person name="Bayer T."/>
            <person name="Micklem G."/>
            <person name="Kim H."/>
            <person name="Bhak J."/>
            <person name="Lajeunesse T.C."/>
            <person name="Voolstra C.R."/>
        </authorList>
    </citation>
    <scope>NUCLEOTIDE SEQUENCE [LARGE SCALE GENOMIC DNA]</scope>
    <source>
        <strain evidence="2 3">CCMP2467</strain>
    </source>
</reference>
<comment type="caution">
    <text evidence="2">The sequence shown here is derived from an EMBL/GenBank/DDBJ whole genome shotgun (WGS) entry which is preliminary data.</text>
</comment>
<dbReference type="EMBL" id="LSRX01001045">
    <property type="protein sequence ID" value="OLP84376.1"/>
    <property type="molecule type" value="Genomic_DNA"/>
</dbReference>